<accession>A0A2A5WR40</accession>
<comment type="caution">
    <text evidence="2">The sequence shown here is derived from an EMBL/GenBank/DDBJ whole genome shotgun (WGS) entry which is preliminary data.</text>
</comment>
<evidence type="ECO:0000313" key="3">
    <source>
        <dbReference type="Proteomes" id="UP000219327"/>
    </source>
</evidence>
<dbReference type="EMBL" id="NTKD01000032">
    <property type="protein sequence ID" value="PDH38922.1"/>
    <property type="molecule type" value="Genomic_DNA"/>
</dbReference>
<dbReference type="Pfam" id="PF20091">
    <property type="entry name" value="Abhydrolase_10"/>
    <property type="match status" value="1"/>
</dbReference>
<dbReference type="InterPro" id="IPR045394">
    <property type="entry name" value="Abhydrolase_dom"/>
</dbReference>
<gene>
    <name evidence="2" type="ORF">CNE99_06475</name>
</gene>
<name>A0A2A5WR40_9GAMM</name>
<organism evidence="2 3">
    <name type="scientific">OM182 bacterium MED-G24</name>
    <dbReference type="NCBI Taxonomy" id="1986255"/>
    <lineage>
        <taxon>Bacteria</taxon>
        <taxon>Pseudomonadati</taxon>
        <taxon>Pseudomonadota</taxon>
        <taxon>Gammaproteobacteria</taxon>
        <taxon>OMG group</taxon>
        <taxon>OM182 clade</taxon>
    </lineage>
</organism>
<dbReference type="Proteomes" id="UP000219327">
    <property type="component" value="Unassembled WGS sequence"/>
</dbReference>
<evidence type="ECO:0000313" key="2">
    <source>
        <dbReference type="EMBL" id="PDH38922.1"/>
    </source>
</evidence>
<feature type="domain" description="Alpha/beta hydrolase" evidence="1">
    <location>
        <begin position="6"/>
        <end position="127"/>
    </location>
</feature>
<protein>
    <recommendedName>
        <fullName evidence="1">Alpha/beta hydrolase domain-containing protein</fullName>
    </recommendedName>
</protein>
<reference evidence="2 3" key="1">
    <citation type="submission" date="2017-08" db="EMBL/GenBank/DDBJ databases">
        <title>Fine stratification of microbial communities through a metagenomic profile of the photic zone.</title>
        <authorList>
            <person name="Haro-Moreno J.M."/>
            <person name="Lopez-Perez M."/>
            <person name="De La Torre J."/>
            <person name="Picazo A."/>
            <person name="Camacho A."/>
            <person name="Rodriguez-Valera F."/>
        </authorList>
    </citation>
    <scope>NUCLEOTIDE SEQUENCE [LARGE SCALE GENOMIC DNA]</scope>
    <source>
        <strain evidence="2">MED-G24</strain>
    </source>
</reference>
<feature type="non-terminal residue" evidence="2">
    <location>
        <position position="127"/>
    </location>
</feature>
<dbReference type="AlphaFoldDB" id="A0A2A5WR40"/>
<proteinExistence type="predicted"/>
<evidence type="ECO:0000259" key="1">
    <source>
        <dbReference type="Pfam" id="PF20091"/>
    </source>
</evidence>
<sequence length="127" mass="13787">MSTIYGPVTGGDKGWPFGASMTDASAEGYSEAEYFIEGDATRYQLSDRAELSHDGHWEVESAGIAPFRTRFIVYKPLDPARFNGTVIVTWNNVTAGHDLFGAESREIFEGGFALVCATTQKVGIEGL</sequence>